<evidence type="ECO:0000256" key="4">
    <source>
        <dbReference type="ARBA" id="ARBA00022525"/>
    </source>
</evidence>
<dbReference type="GO" id="GO:0005576">
    <property type="term" value="C:extracellular region"/>
    <property type="evidence" value="ECO:0007669"/>
    <property type="project" value="UniProtKB-SubCell"/>
</dbReference>
<protein>
    <recommendedName>
        <fullName evidence="6">S-protein homolog</fullName>
    </recommendedName>
</protein>
<sequence length="117" mass="13601">MRNFIRLYQPAIEEDTIHVSITNQLPPDAGPISVVCKSKDDDLGNHTLTVNQDFHFDFCVKPFVTLFYCSVRWGNKVASFDVYNAMWLISPCESYKSCRYYANDKGIFLGSKFWNNW</sequence>
<reference evidence="7 8" key="1">
    <citation type="journal article" date="2013" name="Proc. Natl. Acad. Sci. U.S.A.">
        <title>Fine-scale variation in meiotic recombination in Mimulus inferred from population shotgun sequencing.</title>
        <authorList>
            <person name="Hellsten U."/>
            <person name="Wright K.M."/>
            <person name="Jenkins J."/>
            <person name="Shu S."/>
            <person name="Yuan Y."/>
            <person name="Wessler S.R."/>
            <person name="Schmutz J."/>
            <person name="Willis J.H."/>
            <person name="Rokhsar D.S."/>
        </authorList>
    </citation>
    <scope>NUCLEOTIDE SEQUENCE [LARGE SCALE GENOMIC DNA]</scope>
    <source>
        <strain evidence="8">cv. DUN x IM62</strain>
    </source>
</reference>
<keyword evidence="3 6" id="KW-0713">Self-incompatibility</keyword>
<keyword evidence="8" id="KW-1185">Reference proteome</keyword>
<evidence type="ECO:0000256" key="1">
    <source>
        <dbReference type="ARBA" id="ARBA00004613"/>
    </source>
</evidence>
<name>A0A022RIN6_ERYGU</name>
<dbReference type="PANTHER" id="PTHR31232">
    <property type="match status" value="1"/>
</dbReference>
<dbReference type="PANTHER" id="PTHR31232:SF61">
    <property type="entry name" value="S-PROTEIN HOMOLOG"/>
    <property type="match status" value="1"/>
</dbReference>
<dbReference type="Proteomes" id="UP000030748">
    <property type="component" value="Unassembled WGS sequence"/>
</dbReference>
<proteinExistence type="inferred from homology"/>
<dbReference type="EMBL" id="KI630443">
    <property type="protein sequence ID" value="EYU39849.1"/>
    <property type="molecule type" value="Genomic_DNA"/>
</dbReference>
<evidence type="ECO:0000256" key="3">
    <source>
        <dbReference type="ARBA" id="ARBA00022471"/>
    </source>
</evidence>
<dbReference type="Pfam" id="PF05938">
    <property type="entry name" value="Self-incomp_S1"/>
    <property type="match status" value="1"/>
</dbReference>
<dbReference type="GO" id="GO:0060320">
    <property type="term" value="P:rejection of self pollen"/>
    <property type="evidence" value="ECO:0007669"/>
    <property type="project" value="UniProtKB-KW"/>
</dbReference>
<dbReference type="AlphaFoldDB" id="A0A022RIN6"/>
<gene>
    <name evidence="7" type="ORF">MIMGU_mgv1a026848mg</name>
</gene>
<comment type="similarity">
    <text evidence="2 6">Belongs to the plant self-incompatibility (S1) protein family.</text>
</comment>
<evidence type="ECO:0000313" key="8">
    <source>
        <dbReference type="Proteomes" id="UP000030748"/>
    </source>
</evidence>
<keyword evidence="4 6" id="KW-0964">Secreted</keyword>
<evidence type="ECO:0000256" key="6">
    <source>
        <dbReference type="RuleBase" id="RU367044"/>
    </source>
</evidence>
<evidence type="ECO:0000256" key="2">
    <source>
        <dbReference type="ARBA" id="ARBA00005581"/>
    </source>
</evidence>
<accession>A0A022RIN6</accession>
<keyword evidence="5" id="KW-0732">Signal</keyword>
<evidence type="ECO:0000313" key="7">
    <source>
        <dbReference type="EMBL" id="EYU39849.1"/>
    </source>
</evidence>
<organism evidence="7 8">
    <name type="scientific">Erythranthe guttata</name>
    <name type="common">Yellow monkey flower</name>
    <name type="synonym">Mimulus guttatus</name>
    <dbReference type="NCBI Taxonomy" id="4155"/>
    <lineage>
        <taxon>Eukaryota</taxon>
        <taxon>Viridiplantae</taxon>
        <taxon>Streptophyta</taxon>
        <taxon>Embryophyta</taxon>
        <taxon>Tracheophyta</taxon>
        <taxon>Spermatophyta</taxon>
        <taxon>Magnoliopsida</taxon>
        <taxon>eudicotyledons</taxon>
        <taxon>Gunneridae</taxon>
        <taxon>Pentapetalae</taxon>
        <taxon>asterids</taxon>
        <taxon>lamiids</taxon>
        <taxon>Lamiales</taxon>
        <taxon>Phrymaceae</taxon>
        <taxon>Erythranthe</taxon>
    </lineage>
</organism>
<comment type="subcellular location">
    <subcellularLocation>
        <location evidence="1 6">Secreted</location>
    </subcellularLocation>
</comment>
<evidence type="ECO:0000256" key="5">
    <source>
        <dbReference type="ARBA" id="ARBA00022729"/>
    </source>
</evidence>
<dbReference type="InterPro" id="IPR010264">
    <property type="entry name" value="Self-incomp_S1"/>
</dbReference>